<feature type="non-terminal residue" evidence="1">
    <location>
        <position position="1"/>
    </location>
</feature>
<dbReference type="PANTHER" id="PTHR46579">
    <property type="entry name" value="F5/8 TYPE C DOMAIN-CONTAINING PROTEIN-RELATED"/>
    <property type="match status" value="1"/>
</dbReference>
<evidence type="ECO:0000313" key="1">
    <source>
        <dbReference type="EMBL" id="KAL0569481.1"/>
    </source>
</evidence>
<organism evidence="1 2">
    <name type="scientific">Marasmius crinis-equi</name>
    <dbReference type="NCBI Taxonomy" id="585013"/>
    <lineage>
        <taxon>Eukaryota</taxon>
        <taxon>Fungi</taxon>
        <taxon>Dikarya</taxon>
        <taxon>Basidiomycota</taxon>
        <taxon>Agaricomycotina</taxon>
        <taxon>Agaricomycetes</taxon>
        <taxon>Agaricomycetidae</taxon>
        <taxon>Agaricales</taxon>
        <taxon>Marasmiineae</taxon>
        <taxon>Marasmiaceae</taxon>
        <taxon>Marasmius</taxon>
    </lineage>
</organism>
<reference evidence="1 2" key="1">
    <citation type="submission" date="2024-02" db="EMBL/GenBank/DDBJ databases">
        <title>A draft genome for the cacao thread blight pathogen Marasmius crinis-equi.</title>
        <authorList>
            <person name="Cohen S.P."/>
            <person name="Baruah I.K."/>
            <person name="Amoako-Attah I."/>
            <person name="Bukari Y."/>
            <person name="Meinhardt L.W."/>
            <person name="Bailey B.A."/>
        </authorList>
    </citation>
    <scope>NUCLEOTIDE SEQUENCE [LARGE SCALE GENOMIC DNA]</scope>
    <source>
        <strain evidence="1 2">GH-76</strain>
    </source>
</reference>
<keyword evidence="2" id="KW-1185">Reference proteome</keyword>
<dbReference type="Proteomes" id="UP001465976">
    <property type="component" value="Unassembled WGS sequence"/>
</dbReference>
<name>A0ABR3F329_9AGAR</name>
<comment type="caution">
    <text evidence="1">The sequence shown here is derived from an EMBL/GenBank/DDBJ whole genome shotgun (WGS) entry which is preliminary data.</text>
</comment>
<evidence type="ECO:0000313" key="2">
    <source>
        <dbReference type="Proteomes" id="UP001465976"/>
    </source>
</evidence>
<sequence length="869" mass="99676">TYGEIREAPARNNFVEESLDKIHARQLFIRNYNFEVEKKQLSADVWDRFMHPDTERVEMDLQTQRSIQYYLIFAQCSEEVFRQFRDLYNSDHPDAPILSYDQIRRRLRDITGIHPVHIDKCKNNCQAFFGPDGVGPDGSDLHECPKCGESRFDTKGKPRSRYTVIPPALQLQALWRHPDSAAQQRSRLQRTQEILAQTNSLEGFSGYTDILYGSDYLELVEKGTIDENTMVLMYLEDSAQLYRDKESSTLFGIGISGDLPPDARHLESSVMPFFVVGGPKAASHDSFSLPILAHLAACQRHGIKIWDSLTDKVVKKHPFLLFALADTVAMTDMSKSVGHHGRNGCRILCDTPGRHKPNVGTYYPALLRPNGPRVPKSSVHADIPVDTVKLPTVEGYQHRLQCVLDADSTNQYKKLRKHTGIRGPSLFNELPKALPCPKLFPADMMHLYYNLGQLFMQLWRGSIDYTGPEDVAKWEFAFLHDSDDFKAFGRAVERASRCIPTCIEVRIPRNPAEKINSGYKASEYHMLVFGLCPGLLHGRMPDHLYSHFCQLVSATRVVLRRSKKSLEELLEAKRNLMEFVVLFEHYYYHRRMDCLHFVRPCIHALLHIIDELLRVGSLTEVSQWTTERTIANYERRIRLHSDPSGNLRVEIAEQAIANAFYAMFPSLKPPKPTTNASLSLDIGSGYVSKHPRDLQYLMNEDDAAAFKMFCDAYGWDFKAGKPIHRFTRLQLPNKQVARSRWREKGREDEDVRSARNVKLSFGDETRFAEVLYYFIITKRNVRYTLAAVNMYSPPDARILQDSHNVLRVCTEGNQITIIEVKWISEVVAMIPFRRPGVAWEDDSEPVDKYFVVEKTFSDAVVLPEEEGDE</sequence>
<evidence type="ECO:0008006" key="3">
    <source>
        <dbReference type="Google" id="ProtNLM"/>
    </source>
</evidence>
<dbReference type="PANTHER" id="PTHR46579:SF1">
    <property type="entry name" value="F5_8 TYPE C DOMAIN-CONTAINING PROTEIN"/>
    <property type="match status" value="1"/>
</dbReference>
<dbReference type="EMBL" id="JBAHYK010001107">
    <property type="protein sequence ID" value="KAL0569481.1"/>
    <property type="molecule type" value="Genomic_DNA"/>
</dbReference>
<protein>
    <recommendedName>
        <fullName evidence="3">Transposase</fullName>
    </recommendedName>
</protein>
<proteinExistence type="predicted"/>
<gene>
    <name evidence="1" type="ORF">V5O48_012478</name>
</gene>
<accession>A0ABR3F329</accession>